<keyword evidence="3" id="KW-0378">Hydrolase</keyword>
<dbReference type="GO" id="GO:0006508">
    <property type="term" value="P:proteolysis"/>
    <property type="evidence" value="ECO:0007669"/>
    <property type="project" value="UniProtKB-KW"/>
</dbReference>
<feature type="region of interest" description="Disordered" evidence="9">
    <location>
        <begin position="118"/>
        <end position="158"/>
    </location>
</feature>
<feature type="compositionally biased region" description="Low complexity" evidence="9">
    <location>
        <begin position="577"/>
        <end position="604"/>
    </location>
</feature>
<accession>A0AAE1EGC0</accession>
<dbReference type="SUPFAM" id="SSF55486">
    <property type="entry name" value="Metalloproteases ('zincins'), catalytic domain"/>
    <property type="match status" value="1"/>
</dbReference>
<dbReference type="PANTHER" id="PTHR11905:SF247">
    <property type="entry name" value="PEPTIDASE M12B DOMAIN-CONTAINING PROTEIN"/>
    <property type="match status" value="1"/>
</dbReference>
<sequence>MTTSTSHFIRLTSQLKGLTLSVSGVPGVEDHEWKAPHNCCYSGGSTDSWAVVCTCDGLAGLIEHDGKSFQVEEVEEEVEEEEEEEVKEEKKEEERVKQNQKKEELVKKWQKEGMVKEKVQKEDEMVNERQNEELREEQLQTEAQQQQQQEGNSTAVDRRRRAVLSASPLVVVFALTSHLGPEPALPPVVPDVPPWFPDSRTSPEDPLAPPEDPLAPPEDPIVPPEDPSSTITTRSVRRSRRRVTSDGPYTVELAVFMDQKLYTYIKNRYPNHNQDERALQIVMTLVNAVSRLYNDASLGKVRLKMLVKKVEVLGNGKVSQGKGDIYKYLKNFCMYQVLNNPGGRTGWDHALMLSGRDLWNKDPSKNSTVGLAYVGGMCSPAYSCTVNEATSFSAAYIIAHELGHNLNMVHDGQGEAFSCASDKFIMAPVMASGATTWSSCSKRSLSRFLQVKGECLTVDKTNSATPGVGTHEGPAPGQRFDADAQCHYMYGSGWNHFSNSQAPFNNVCREIWCRKETPAKNTTLLSLGRNNRVAMARSVTGASACSSGQCRKDTSFNSHQHQQEGGTVKAEESGRISSSSSSSSSRDSTTSRNHSQTSTQTSSSCDNLPSIFGDVFGRDTVMGSVFRNIMKALNYCSGDA</sequence>
<reference evidence="11" key="1">
    <citation type="submission" date="2023-10" db="EMBL/GenBank/DDBJ databases">
        <title>Genome assemblies of two species of porcelain crab, Petrolisthes cinctipes and Petrolisthes manimaculis (Anomura: Porcellanidae).</title>
        <authorList>
            <person name="Angst P."/>
        </authorList>
    </citation>
    <scope>NUCLEOTIDE SEQUENCE</scope>
    <source>
        <strain evidence="11">PB745_01</strain>
        <tissue evidence="11">Gill</tissue>
    </source>
</reference>
<keyword evidence="12" id="KW-1185">Reference proteome</keyword>
<name>A0AAE1EGC0_PETCI</name>
<feature type="compositionally biased region" description="Basic and acidic residues" evidence="9">
    <location>
        <begin position="118"/>
        <end position="138"/>
    </location>
</feature>
<dbReference type="Proteomes" id="UP001286313">
    <property type="component" value="Unassembled WGS sequence"/>
</dbReference>
<feature type="domain" description="Peptidase M12B" evidence="10">
    <location>
        <begin position="249"/>
        <end position="461"/>
    </location>
</feature>
<feature type="region of interest" description="Disordered" evidence="9">
    <location>
        <begin position="73"/>
        <end position="102"/>
    </location>
</feature>
<proteinExistence type="predicted"/>
<dbReference type="EMBL" id="JAWQEG010008551">
    <property type="protein sequence ID" value="KAK3850093.1"/>
    <property type="molecule type" value="Genomic_DNA"/>
</dbReference>
<evidence type="ECO:0000256" key="3">
    <source>
        <dbReference type="ARBA" id="ARBA00022801"/>
    </source>
</evidence>
<dbReference type="InterPro" id="IPR024079">
    <property type="entry name" value="MetalloPept_cat_dom_sf"/>
</dbReference>
<feature type="compositionally biased region" description="Low complexity" evidence="9">
    <location>
        <begin position="140"/>
        <end position="150"/>
    </location>
</feature>
<keyword evidence="5" id="KW-0482">Metalloprotease</keyword>
<organism evidence="11 12">
    <name type="scientific">Petrolisthes cinctipes</name>
    <name type="common">Flat porcelain crab</name>
    <dbReference type="NCBI Taxonomy" id="88211"/>
    <lineage>
        <taxon>Eukaryota</taxon>
        <taxon>Metazoa</taxon>
        <taxon>Ecdysozoa</taxon>
        <taxon>Arthropoda</taxon>
        <taxon>Crustacea</taxon>
        <taxon>Multicrustacea</taxon>
        <taxon>Malacostraca</taxon>
        <taxon>Eumalacostraca</taxon>
        <taxon>Eucarida</taxon>
        <taxon>Decapoda</taxon>
        <taxon>Pleocyemata</taxon>
        <taxon>Anomura</taxon>
        <taxon>Galatheoidea</taxon>
        <taxon>Porcellanidae</taxon>
        <taxon>Petrolisthes</taxon>
    </lineage>
</organism>
<dbReference type="AlphaFoldDB" id="A0AAE1EGC0"/>
<feature type="compositionally biased region" description="Polar residues" evidence="9">
    <location>
        <begin position="553"/>
        <end position="565"/>
    </location>
</feature>
<keyword evidence="1" id="KW-0645">Protease</keyword>
<feature type="region of interest" description="Disordered" evidence="9">
    <location>
        <begin position="195"/>
        <end position="243"/>
    </location>
</feature>
<keyword evidence="2 8" id="KW-0479">Metal-binding</keyword>
<evidence type="ECO:0000313" key="12">
    <source>
        <dbReference type="Proteomes" id="UP001286313"/>
    </source>
</evidence>
<feature type="binding site" evidence="8">
    <location>
        <position position="410"/>
    </location>
    <ligand>
        <name>Zn(2+)</name>
        <dbReference type="ChEBI" id="CHEBI:29105"/>
        <note>catalytic</note>
    </ligand>
</feature>
<dbReference type="Pfam" id="PF01421">
    <property type="entry name" value="Reprolysin"/>
    <property type="match status" value="1"/>
</dbReference>
<dbReference type="InterPro" id="IPR001590">
    <property type="entry name" value="Peptidase_M12B"/>
</dbReference>
<dbReference type="Gene3D" id="3.40.390.10">
    <property type="entry name" value="Collagenase (Catalytic Domain)"/>
    <property type="match status" value="1"/>
</dbReference>
<dbReference type="Pfam" id="PF17771">
    <property type="entry name" value="ADAMTS_CR_2"/>
    <property type="match status" value="1"/>
</dbReference>
<dbReference type="GO" id="GO:0004222">
    <property type="term" value="F:metalloendopeptidase activity"/>
    <property type="evidence" value="ECO:0007669"/>
    <property type="project" value="InterPro"/>
</dbReference>
<comment type="caution">
    <text evidence="11">The sequence shown here is derived from an EMBL/GenBank/DDBJ whole genome shotgun (WGS) entry which is preliminary data.</text>
</comment>
<dbReference type="InterPro" id="IPR041645">
    <property type="entry name" value="ADAMTS_CR_2"/>
</dbReference>
<feature type="active site" evidence="8">
    <location>
        <position position="401"/>
    </location>
</feature>
<dbReference type="PANTHER" id="PTHR11905">
    <property type="entry name" value="ADAM A DISINTEGRIN AND METALLOPROTEASE DOMAIN"/>
    <property type="match status" value="1"/>
</dbReference>
<dbReference type="Gene3D" id="3.40.1620.60">
    <property type="match status" value="1"/>
</dbReference>
<feature type="compositionally biased region" description="Basic and acidic residues" evidence="9">
    <location>
        <begin position="87"/>
        <end position="102"/>
    </location>
</feature>
<keyword evidence="7" id="KW-0325">Glycoprotein</keyword>
<evidence type="ECO:0000256" key="4">
    <source>
        <dbReference type="ARBA" id="ARBA00022833"/>
    </source>
</evidence>
<keyword evidence="6" id="KW-1015">Disulfide bond</keyword>
<feature type="region of interest" description="Disordered" evidence="9">
    <location>
        <begin position="553"/>
        <end position="605"/>
    </location>
</feature>
<dbReference type="GO" id="GO:0046872">
    <property type="term" value="F:metal ion binding"/>
    <property type="evidence" value="ECO:0007669"/>
    <property type="project" value="UniProtKB-KW"/>
</dbReference>
<evidence type="ECO:0000256" key="6">
    <source>
        <dbReference type="ARBA" id="ARBA00023157"/>
    </source>
</evidence>
<protein>
    <recommendedName>
        <fullName evidence="10">Peptidase M12B domain-containing protein</fullName>
    </recommendedName>
</protein>
<gene>
    <name evidence="11" type="ORF">Pcinc_043182</name>
</gene>
<keyword evidence="4 8" id="KW-0862">Zinc</keyword>
<evidence type="ECO:0000256" key="7">
    <source>
        <dbReference type="ARBA" id="ARBA00023180"/>
    </source>
</evidence>
<evidence type="ECO:0000313" key="11">
    <source>
        <dbReference type="EMBL" id="KAK3850093.1"/>
    </source>
</evidence>
<feature type="compositionally biased region" description="Acidic residues" evidence="9">
    <location>
        <begin position="73"/>
        <end position="86"/>
    </location>
</feature>
<evidence type="ECO:0000256" key="2">
    <source>
        <dbReference type="ARBA" id="ARBA00022723"/>
    </source>
</evidence>
<dbReference type="PROSITE" id="PS50215">
    <property type="entry name" value="ADAM_MEPRO"/>
    <property type="match status" value="1"/>
</dbReference>
<evidence type="ECO:0000256" key="1">
    <source>
        <dbReference type="ARBA" id="ARBA00022670"/>
    </source>
</evidence>
<evidence type="ECO:0000256" key="9">
    <source>
        <dbReference type="SAM" id="MobiDB-lite"/>
    </source>
</evidence>
<feature type="binding site" evidence="8">
    <location>
        <position position="400"/>
    </location>
    <ligand>
        <name>Zn(2+)</name>
        <dbReference type="ChEBI" id="CHEBI:29105"/>
        <note>catalytic</note>
    </ligand>
</feature>
<feature type="compositionally biased region" description="Pro residues" evidence="9">
    <location>
        <begin position="206"/>
        <end position="226"/>
    </location>
</feature>
<evidence type="ECO:0000259" key="10">
    <source>
        <dbReference type="PROSITE" id="PS50215"/>
    </source>
</evidence>
<feature type="binding site" evidence="8">
    <location>
        <position position="404"/>
    </location>
    <ligand>
        <name>Zn(2+)</name>
        <dbReference type="ChEBI" id="CHEBI:29105"/>
        <note>catalytic</note>
    </ligand>
</feature>
<evidence type="ECO:0000256" key="5">
    <source>
        <dbReference type="ARBA" id="ARBA00023049"/>
    </source>
</evidence>
<comment type="caution">
    <text evidence="8">Lacks conserved residue(s) required for the propagation of feature annotation.</text>
</comment>
<evidence type="ECO:0000256" key="8">
    <source>
        <dbReference type="PROSITE-ProRule" id="PRU00276"/>
    </source>
</evidence>